<sequence length="106" mass="12087">MNLKSDQTGLIQFFEQKSIFCSIRFFLAWFNRVNQFSGFDPCPFDEVKVCSDGDRGHSTGGKAPAPALRLSGYGYSVTPTIQWCRDTHLIPDDIARFLYLLLLFIK</sequence>
<proteinExistence type="predicted"/>
<evidence type="ECO:0000313" key="2">
    <source>
        <dbReference type="Proteomes" id="UP000327085"/>
    </source>
</evidence>
<reference evidence="2" key="1">
    <citation type="journal article" date="2020" name="Plant J.">
        <title>Transposons played a major role in the diversification between the closely related almond and peach genomes: results from the almond genome sequence.</title>
        <authorList>
            <person name="Alioto T."/>
            <person name="Alexiou K.G."/>
            <person name="Bardil A."/>
            <person name="Barteri F."/>
            <person name="Castanera R."/>
            <person name="Cruz F."/>
            <person name="Dhingra A."/>
            <person name="Duval H."/>
            <person name="Fernandez I Marti A."/>
            <person name="Frias L."/>
            <person name="Galan B."/>
            <person name="Garcia J.L."/>
            <person name="Howad W."/>
            <person name="Gomez-Garrido J."/>
            <person name="Gut M."/>
            <person name="Julca I."/>
            <person name="Morata J."/>
            <person name="Puigdomenech P."/>
            <person name="Ribeca P."/>
            <person name="Rubio Cabetas M.J."/>
            <person name="Vlasova A."/>
            <person name="Wirthensohn M."/>
            <person name="Garcia-Mas J."/>
            <person name="Gabaldon T."/>
            <person name="Casacuberta J.M."/>
            <person name="Arus P."/>
        </authorList>
    </citation>
    <scope>NUCLEOTIDE SEQUENCE [LARGE SCALE GENOMIC DNA]</scope>
    <source>
        <strain evidence="2">cv. Texas</strain>
    </source>
</reference>
<protein>
    <submittedName>
        <fullName evidence="1">Uncharacterized protein</fullName>
    </submittedName>
</protein>
<organism evidence="1 2">
    <name type="scientific">Prunus dulcis</name>
    <name type="common">Almond</name>
    <name type="synonym">Amygdalus dulcis</name>
    <dbReference type="NCBI Taxonomy" id="3755"/>
    <lineage>
        <taxon>Eukaryota</taxon>
        <taxon>Viridiplantae</taxon>
        <taxon>Streptophyta</taxon>
        <taxon>Embryophyta</taxon>
        <taxon>Tracheophyta</taxon>
        <taxon>Spermatophyta</taxon>
        <taxon>Magnoliopsida</taxon>
        <taxon>eudicotyledons</taxon>
        <taxon>Gunneridae</taxon>
        <taxon>Pentapetalae</taxon>
        <taxon>rosids</taxon>
        <taxon>fabids</taxon>
        <taxon>Rosales</taxon>
        <taxon>Rosaceae</taxon>
        <taxon>Amygdaloideae</taxon>
        <taxon>Amygdaleae</taxon>
        <taxon>Prunus</taxon>
    </lineage>
</organism>
<dbReference type="InParanoid" id="A0A5E4FVN9"/>
<dbReference type="Gramene" id="VVA31546">
    <property type="protein sequence ID" value="VVA31546"/>
    <property type="gene ID" value="Prudul26B019282"/>
</dbReference>
<evidence type="ECO:0000313" key="1">
    <source>
        <dbReference type="EMBL" id="VVA31546.1"/>
    </source>
</evidence>
<dbReference type="Proteomes" id="UP000327085">
    <property type="component" value="Chromosome 2"/>
</dbReference>
<dbReference type="AlphaFoldDB" id="A0A5E4FVN9"/>
<accession>A0A5E4FVN9</accession>
<gene>
    <name evidence="1" type="ORF">ALMOND_2B019282</name>
</gene>
<dbReference type="EMBL" id="CABIKO010000219">
    <property type="protein sequence ID" value="VVA31546.1"/>
    <property type="molecule type" value="Genomic_DNA"/>
</dbReference>
<name>A0A5E4FVN9_PRUDU</name>